<gene>
    <name evidence="4" type="ordered locus">Jden_0871</name>
</gene>
<dbReference type="InterPro" id="IPR046281">
    <property type="entry name" value="DUF6318"/>
</dbReference>
<dbReference type="Proteomes" id="UP000000628">
    <property type="component" value="Chromosome"/>
</dbReference>
<feature type="compositionally biased region" description="Polar residues" evidence="1">
    <location>
        <begin position="39"/>
        <end position="54"/>
    </location>
</feature>
<dbReference type="AlphaFoldDB" id="C7R2G2"/>
<evidence type="ECO:0000256" key="1">
    <source>
        <dbReference type="SAM" id="MobiDB-lite"/>
    </source>
</evidence>
<proteinExistence type="predicted"/>
<organism evidence="4 5">
    <name type="scientific">Jonesia denitrificans (strain ATCC 14870 / DSM 20603 / BCRC 15368 / CIP 55.134 / JCM 11481 / NBRC 15587 / NCTC 10816 / Prevot 55134)</name>
    <name type="common">Listeria denitrificans</name>
    <dbReference type="NCBI Taxonomy" id="471856"/>
    <lineage>
        <taxon>Bacteria</taxon>
        <taxon>Bacillati</taxon>
        <taxon>Actinomycetota</taxon>
        <taxon>Actinomycetes</taxon>
        <taxon>Micrococcales</taxon>
        <taxon>Jonesiaceae</taxon>
        <taxon>Jonesia</taxon>
    </lineage>
</organism>
<keyword evidence="2" id="KW-0732">Signal</keyword>
<accession>C7R2G2</accession>
<dbReference type="KEGG" id="jde:Jden_0871"/>
<dbReference type="EMBL" id="CP001706">
    <property type="protein sequence ID" value="ACV08533.1"/>
    <property type="molecule type" value="Genomic_DNA"/>
</dbReference>
<evidence type="ECO:0000313" key="4">
    <source>
        <dbReference type="EMBL" id="ACV08533.1"/>
    </source>
</evidence>
<protein>
    <recommendedName>
        <fullName evidence="3">DUF6318 domain-containing protein</fullName>
    </recommendedName>
</protein>
<evidence type="ECO:0000313" key="5">
    <source>
        <dbReference type="Proteomes" id="UP000000628"/>
    </source>
</evidence>
<feature type="chain" id="PRO_5038718215" description="DUF6318 domain-containing protein" evidence="2">
    <location>
        <begin position="27"/>
        <end position="211"/>
    </location>
</feature>
<evidence type="ECO:0000259" key="3">
    <source>
        <dbReference type="Pfam" id="PF19843"/>
    </source>
</evidence>
<dbReference type="STRING" id="471856.Jden_0871"/>
<dbReference type="RefSeq" id="WP_015771161.1">
    <property type="nucleotide sequence ID" value="NC_013174.1"/>
</dbReference>
<dbReference type="PROSITE" id="PS51257">
    <property type="entry name" value="PROKAR_LIPOPROTEIN"/>
    <property type="match status" value="1"/>
</dbReference>
<sequence>MSVSLLRSYAVRRALGALVVAGFLGAGVTGCSNDAGAKTENTVDGSPTPVSTPTDGEGDGAGEPVEETPAEPEQRPTPVEPEAMKTGDKAGAIAAAQYFVEVIEYSMHTSTTDLLEKYSYEHCDRCAHFVEVINTRQEKNVLPKSVVINSSQEGHPEFRGEGAIIWRVPMRLQISEQWETGKEPRKEDVKVSISVANENGRWVLVGIVAED</sequence>
<feature type="compositionally biased region" description="Acidic residues" evidence="1">
    <location>
        <begin position="56"/>
        <end position="70"/>
    </location>
</feature>
<feature type="domain" description="DUF6318" evidence="3">
    <location>
        <begin position="75"/>
        <end position="179"/>
    </location>
</feature>
<evidence type="ECO:0000256" key="2">
    <source>
        <dbReference type="SAM" id="SignalP"/>
    </source>
</evidence>
<dbReference type="HOGENOM" id="CLU_1265536_0_0_11"/>
<feature type="region of interest" description="Disordered" evidence="1">
    <location>
        <begin position="34"/>
        <end position="84"/>
    </location>
</feature>
<name>C7R2G2_JONDD</name>
<reference evidence="4 5" key="1">
    <citation type="journal article" date="2009" name="Stand. Genomic Sci.">
        <title>Complete genome sequence of Jonesia denitrificans type strain (Prevot 55134).</title>
        <authorList>
            <person name="Pukall R."/>
            <person name="Gehrich-Schroter G."/>
            <person name="Lapidus A."/>
            <person name="Nolan M."/>
            <person name="Glavina Del Rio T."/>
            <person name="Lucas S."/>
            <person name="Chen F."/>
            <person name="Tice H."/>
            <person name="Pitluck S."/>
            <person name="Cheng J.F."/>
            <person name="Copeland A."/>
            <person name="Saunders E."/>
            <person name="Brettin T."/>
            <person name="Detter J.C."/>
            <person name="Bruce D."/>
            <person name="Goodwin L."/>
            <person name="Pati A."/>
            <person name="Ivanova N."/>
            <person name="Mavromatis K."/>
            <person name="Ovchinnikova G."/>
            <person name="Chen A."/>
            <person name="Palaniappan K."/>
            <person name="Land M."/>
            <person name="Hauser L."/>
            <person name="Chang Y.J."/>
            <person name="Jeffries C.D."/>
            <person name="Chain P."/>
            <person name="Goker M."/>
            <person name="Bristow J."/>
            <person name="Eisen J.A."/>
            <person name="Markowitz V."/>
            <person name="Hugenholtz P."/>
            <person name="Kyrpides N.C."/>
            <person name="Klenk H.P."/>
            <person name="Han C."/>
        </authorList>
    </citation>
    <scope>NUCLEOTIDE SEQUENCE [LARGE SCALE GENOMIC DNA]</scope>
    <source>
        <strain evidence="5">ATCC 14870 / DSM 20603 / BCRC 15368 / CIP 55.134 / JCM 11481 / NBRC 15587 / NCTC 10816 / Prevot 55134</strain>
    </source>
</reference>
<dbReference type="Pfam" id="PF19843">
    <property type="entry name" value="DUF6318"/>
    <property type="match status" value="1"/>
</dbReference>
<feature type="signal peptide" evidence="2">
    <location>
        <begin position="1"/>
        <end position="26"/>
    </location>
</feature>
<keyword evidence="5" id="KW-1185">Reference proteome</keyword>